<dbReference type="Pfam" id="PF00126">
    <property type="entry name" value="HTH_1"/>
    <property type="match status" value="1"/>
</dbReference>
<dbReference type="Pfam" id="PF03466">
    <property type="entry name" value="LysR_substrate"/>
    <property type="match status" value="1"/>
</dbReference>
<dbReference type="GO" id="GO:0043565">
    <property type="term" value="F:sequence-specific DNA binding"/>
    <property type="evidence" value="ECO:0007669"/>
    <property type="project" value="TreeGrafter"/>
</dbReference>
<keyword evidence="3" id="KW-0238">DNA-binding</keyword>
<protein>
    <recommendedName>
        <fullName evidence="5">HTH lysR-type domain-containing protein</fullName>
    </recommendedName>
</protein>
<dbReference type="PRINTS" id="PR00039">
    <property type="entry name" value="HTHLYSR"/>
</dbReference>
<dbReference type="PANTHER" id="PTHR30427">
    <property type="entry name" value="TRANSCRIPTIONAL ACTIVATOR PROTEIN LYSR"/>
    <property type="match status" value="1"/>
</dbReference>
<evidence type="ECO:0000313" key="7">
    <source>
        <dbReference type="Proteomes" id="UP000249590"/>
    </source>
</evidence>
<dbReference type="InterPro" id="IPR005119">
    <property type="entry name" value="LysR_subst-bd"/>
</dbReference>
<keyword evidence="4" id="KW-0804">Transcription</keyword>
<dbReference type="InterPro" id="IPR036388">
    <property type="entry name" value="WH-like_DNA-bd_sf"/>
</dbReference>
<organism evidence="6 7">
    <name type="scientific">Acuticoccus sediminis</name>
    <dbReference type="NCBI Taxonomy" id="2184697"/>
    <lineage>
        <taxon>Bacteria</taxon>
        <taxon>Pseudomonadati</taxon>
        <taxon>Pseudomonadota</taxon>
        <taxon>Alphaproteobacteria</taxon>
        <taxon>Hyphomicrobiales</taxon>
        <taxon>Amorphaceae</taxon>
        <taxon>Acuticoccus</taxon>
    </lineage>
</organism>
<dbReference type="EMBL" id="QHHQ01000001">
    <property type="protein sequence ID" value="RAI03794.1"/>
    <property type="molecule type" value="Genomic_DNA"/>
</dbReference>
<evidence type="ECO:0000256" key="2">
    <source>
        <dbReference type="ARBA" id="ARBA00023015"/>
    </source>
</evidence>
<sequence>MQIDVKLLEAFRAVVENTSVTGAAQVLGVTQPAVSAQISRLEAQVGFPLFDRANGRLRISAEGRRFYEEVRTVLGGLDKLADIATTIRNGERESLVIASHPGGSTALLPTVMPALLEKRPGLRARMIHRTSEEVAAVFEAGGADVAICEWPVSVSDAPVKRYRLPCVAIVPRGHALAGRPHLTPRDLDGDTLIGMAETRLIGHTMREVFVSAGARWQPAIVSEYFSTICGLVASGAGVALVDVLSARFFAGLGLTPVPFAPDVTYEIAVFRRTLDQPEPVSDDLLALIDQRIRQVQTPDPTLAPQPTETP</sequence>
<dbReference type="InterPro" id="IPR000847">
    <property type="entry name" value="LysR_HTH_N"/>
</dbReference>
<dbReference type="Gene3D" id="1.10.10.10">
    <property type="entry name" value="Winged helix-like DNA-binding domain superfamily/Winged helix DNA-binding domain"/>
    <property type="match status" value="1"/>
</dbReference>
<proteinExistence type="inferred from homology"/>
<dbReference type="InterPro" id="IPR036390">
    <property type="entry name" value="WH_DNA-bd_sf"/>
</dbReference>
<evidence type="ECO:0000259" key="5">
    <source>
        <dbReference type="PROSITE" id="PS50931"/>
    </source>
</evidence>
<dbReference type="Gene3D" id="3.40.190.10">
    <property type="entry name" value="Periplasmic binding protein-like II"/>
    <property type="match status" value="2"/>
</dbReference>
<name>A0A8B2P1F3_9HYPH</name>
<dbReference type="GO" id="GO:0010628">
    <property type="term" value="P:positive regulation of gene expression"/>
    <property type="evidence" value="ECO:0007669"/>
    <property type="project" value="TreeGrafter"/>
</dbReference>
<dbReference type="GO" id="GO:0003700">
    <property type="term" value="F:DNA-binding transcription factor activity"/>
    <property type="evidence" value="ECO:0007669"/>
    <property type="project" value="InterPro"/>
</dbReference>
<dbReference type="PANTHER" id="PTHR30427:SF1">
    <property type="entry name" value="TRANSCRIPTIONAL ACTIVATOR PROTEIN LYSR"/>
    <property type="match status" value="1"/>
</dbReference>
<evidence type="ECO:0000256" key="1">
    <source>
        <dbReference type="ARBA" id="ARBA00009437"/>
    </source>
</evidence>
<dbReference type="FunFam" id="1.10.10.10:FF:000001">
    <property type="entry name" value="LysR family transcriptional regulator"/>
    <property type="match status" value="1"/>
</dbReference>
<keyword evidence="2" id="KW-0805">Transcription regulation</keyword>
<dbReference type="OrthoDB" id="8479870at2"/>
<comment type="similarity">
    <text evidence="1">Belongs to the LysR transcriptional regulatory family.</text>
</comment>
<gene>
    <name evidence="6" type="ORF">DLJ53_04780</name>
</gene>
<dbReference type="RefSeq" id="WP_111342787.1">
    <property type="nucleotide sequence ID" value="NZ_QHHQ01000001.1"/>
</dbReference>
<comment type="caution">
    <text evidence="6">The sequence shown here is derived from an EMBL/GenBank/DDBJ whole genome shotgun (WGS) entry which is preliminary data.</text>
</comment>
<keyword evidence="7" id="KW-1185">Reference proteome</keyword>
<dbReference type="Proteomes" id="UP000249590">
    <property type="component" value="Unassembled WGS sequence"/>
</dbReference>
<feature type="domain" description="HTH lysR-type" evidence="5">
    <location>
        <begin position="3"/>
        <end position="60"/>
    </location>
</feature>
<dbReference type="PROSITE" id="PS50931">
    <property type="entry name" value="HTH_LYSR"/>
    <property type="match status" value="1"/>
</dbReference>
<dbReference type="AlphaFoldDB" id="A0A8B2P1F3"/>
<evidence type="ECO:0000256" key="4">
    <source>
        <dbReference type="ARBA" id="ARBA00023163"/>
    </source>
</evidence>
<dbReference type="SUPFAM" id="SSF53850">
    <property type="entry name" value="Periplasmic binding protein-like II"/>
    <property type="match status" value="1"/>
</dbReference>
<dbReference type="SUPFAM" id="SSF46785">
    <property type="entry name" value="Winged helix' DNA-binding domain"/>
    <property type="match status" value="1"/>
</dbReference>
<accession>A0A8B2P1F3</accession>
<reference evidence="6 7" key="1">
    <citation type="submission" date="2018-05" db="EMBL/GenBank/DDBJ databases">
        <title>Acuticoccus sediminis sp. nov., isolated from deep-sea sediment of Indian Ocean.</title>
        <authorList>
            <person name="Liu X."/>
            <person name="Lai Q."/>
            <person name="Du Y."/>
            <person name="Sun F."/>
            <person name="Zhang X."/>
            <person name="Wang S."/>
            <person name="Shao Z."/>
        </authorList>
    </citation>
    <scope>NUCLEOTIDE SEQUENCE [LARGE SCALE GENOMIC DNA]</scope>
    <source>
        <strain evidence="6 7">PTG4-2</strain>
    </source>
</reference>
<evidence type="ECO:0000313" key="6">
    <source>
        <dbReference type="EMBL" id="RAI03794.1"/>
    </source>
</evidence>
<evidence type="ECO:0000256" key="3">
    <source>
        <dbReference type="ARBA" id="ARBA00023125"/>
    </source>
</evidence>